<comment type="caution">
    <text evidence="3">The sequence shown here is derived from an EMBL/GenBank/DDBJ whole genome shotgun (WGS) entry which is preliminary data.</text>
</comment>
<name>A0A4R2QFU6_9PSEU</name>
<evidence type="ECO:0000256" key="2">
    <source>
        <dbReference type="SAM" id="Phobius"/>
    </source>
</evidence>
<proteinExistence type="predicted"/>
<evidence type="ECO:0000256" key="1">
    <source>
        <dbReference type="SAM" id="MobiDB-lite"/>
    </source>
</evidence>
<keyword evidence="2" id="KW-0812">Transmembrane</keyword>
<dbReference type="AlphaFoldDB" id="A0A4R2QFU6"/>
<reference evidence="3 4" key="1">
    <citation type="submission" date="2019-03" db="EMBL/GenBank/DDBJ databases">
        <title>Genomic Encyclopedia of Type Strains, Phase IV (KMG-IV): sequencing the most valuable type-strain genomes for metagenomic binning, comparative biology and taxonomic classification.</title>
        <authorList>
            <person name="Goeker M."/>
        </authorList>
    </citation>
    <scope>NUCLEOTIDE SEQUENCE [LARGE SCALE GENOMIC DNA]</scope>
    <source>
        <strain evidence="3 4">DSM 45765</strain>
    </source>
</reference>
<evidence type="ECO:0000313" key="4">
    <source>
        <dbReference type="Proteomes" id="UP000294911"/>
    </source>
</evidence>
<dbReference type="EMBL" id="SLXQ01000011">
    <property type="protein sequence ID" value="TCP47947.1"/>
    <property type="molecule type" value="Genomic_DNA"/>
</dbReference>
<gene>
    <name evidence="3" type="ORF">EV191_111152</name>
</gene>
<dbReference type="Pfam" id="PF09534">
    <property type="entry name" value="Trp_oprn_chp"/>
    <property type="match status" value="1"/>
</dbReference>
<organism evidence="3 4">
    <name type="scientific">Tamaricihabitans halophyticus</name>
    <dbReference type="NCBI Taxonomy" id="1262583"/>
    <lineage>
        <taxon>Bacteria</taxon>
        <taxon>Bacillati</taxon>
        <taxon>Actinomycetota</taxon>
        <taxon>Actinomycetes</taxon>
        <taxon>Pseudonocardiales</taxon>
        <taxon>Pseudonocardiaceae</taxon>
        <taxon>Tamaricihabitans</taxon>
    </lineage>
</organism>
<evidence type="ECO:0000313" key="3">
    <source>
        <dbReference type="EMBL" id="TCP47947.1"/>
    </source>
</evidence>
<keyword evidence="2" id="KW-1133">Transmembrane helix</keyword>
<feature type="transmembrane region" description="Helical" evidence="2">
    <location>
        <begin position="99"/>
        <end position="123"/>
    </location>
</feature>
<feature type="transmembrane region" description="Helical" evidence="2">
    <location>
        <begin position="135"/>
        <end position="157"/>
    </location>
</feature>
<feature type="transmembrane region" description="Helical" evidence="2">
    <location>
        <begin position="27"/>
        <end position="51"/>
    </location>
</feature>
<dbReference type="InterPro" id="IPR019051">
    <property type="entry name" value="Trp_biosyn_TM_oprn/chp"/>
</dbReference>
<dbReference type="Proteomes" id="UP000294911">
    <property type="component" value="Unassembled WGS sequence"/>
</dbReference>
<feature type="transmembrane region" description="Helical" evidence="2">
    <location>
        <begin position="71"/>
        <end position="92"/>
    </location>
</feature>
<sequence length="200" mass="20833">MGKWAKQLVSEQEADHGTPARSDRRPLWIVAVGLLLAAALLWGASSLTWQVTVRELPVRGRVPQVDDGATLAPALQPLALLALAGIAGVVASTGWLRRVLGAVLALAGVAAGWLALNGIGAVFGDRPDDYPRLEIAAGRGLAVLAGLLLVGVGLLVLARGARMARLGGAYQAPGARRGEQDPNRAMWQAFSEGEDPTARD</sequence>
<protein>
    <submittedName>
        <fullName evidence="3">Putative membrane protein (TIGR02234 family)</fullName>
    </submittedName>
</protein>
<feature type="region of interest" description="Disordered" evidence="1">
    <location>
        <begin position="1"/>
        <end position="20"/>
    </location>
</feature>
<keyword evidence="4" id="KW-1185">Reference proteome</keyword>
<accession>A0A4R2QFU6</accession>
<keyword evidence="2" id="KW-0472">Membrane</keyword>